<feature type="chain" id="PRO_5029876336" description="Calsequestrin" evidence="8">
    <location>
        <begin position="23"/>
        <end position="425"/>
    </location>
</feature>
<dbReference type="Gene3D" id="3.40.30.10">
    <property type="entry name" value="Glutaredoxin"/>
    <property type="match status" value="3"/>
</dbReference>
<evidence type="ECO:0000313" key="9">
    <source>
        <dbReference type="EnsemblMetazoa" id="CLYHEMP022265.1"/>
    </source>
</evidence>
<dbReference type="RefSeq" id="XP_066920968.1">
    <property type="nucleotide sequence ID" value="XM_067064867.1"/>
</dbReference>
<reference evidence="9" key="1">
    <citation type="submission" date="2021-01" db="UniProtKB">
        <authorList>
            <consortium name="EnsemblMetazoa"/>
        </authorList>
    </citation>
    <scope>IDENTIFICATION</scope>
</reference>
<evidence type="ECO:0000256" key="5">
    <source>
        <dbReference type="ARBA" id="ARBA00023179"/>
    </source>
</evidence>
<accession>A0A7M5XEJ1</accession>
<feature type="signal peptide" evidence="8">
    <location>
        <begin position="1"/>
        <end position="22"/>
    </location>
</feature>
<evidence type="ECO:0000256" key="3">
    <source>
        <dbReference type="ARBA" id="ARBA00022837"/>
    </source>
</evidence>
<evidence type="ECO:0000256" key="8">
    <source>
        <dbReference type="SAM" id="SignalP"/>
    </source>
</evidence>
<proteinExistence type="inferred from homology"/>
<comment type="similarity">
    <text evidence="2 6">Belongs to the calsequestrin family.</text>
</comment>
<dbReference type="GO" id="GO:0005509">
    <property type="term" value="F:calcium ion binding"/>
    <property type="evidence" value="ECO:0007669"/>
    <property type="project" value="InterPro"/>
</dbReference>
<dbReference type="GO" id="GO:0033018">
    <property type="term" value="C:sarcoplasmic reticulum lumen"/>
    <property type="evidence" value="ECO:0007669"/>
    <property type="project" value="UniProtKB-SubCell"/>
</dbReference>
<dbReference type="PANTHER" id="PTHR10033">
    <property type="entry name" value="CALSEQUESTRIN"/>
    <property type="match status" value="1"/>
</dbReference>
<evidence type="ECO:0000313" key="10">
    <source>
        <dbReference type="Proteomes" id="UP000594262"/>
    </source>
</evidence>
<dbReference type="OrthoDB" id="10038131at2759"/>
<dbReference type="SUPFAM" id="SSF52833">
    <property type="entry name" value="Thioredoxin-like"/>
    <property type="match status" value="3"/>
</dbReference>
<dbReference type="InterPro" id="IPR001393">
    <property type="entry name" value="Calsequestrin"/>
</dbReference>
<organism evidence="9 10">
    <name type="scientific">Clytia hemisphaerica</name>
    <dbReference type="NCBI Taxonomy" id="252671"/>
    <lineage>
        <taxon>Eukaryota</taxon>
        <taxon>Metazoa</taxon>
        <taxon>Cnidaria</taxon>
        <taxon>Hydrozoa</taxon>
        <taxon>Hydroidolina</taxon>
        <taxon>Leptothecata</taxon>
        <taxon>Obeliida</taxon>
        <taxon>Clytiidae</taxon>
        <taxon>Clytia</taxon>
    </lineage>
</organism>
<keyword evidence="4" id="KW-0703">Sarcoplasmic reticulum</keyword>
<dbReference type="InterPro" id="IPR036249">
    <property type="entry name" value="Thioredoxin-like_sf"/>
</dbReference>
<evidence type="ECO:0000256" key="4">
    <source>
        <dbReference type="ARBA" id="ARBA00022951"/>
    </source>
</evidence>
<dbReference type="Pfam" id="PF01216">
    <property type="entry name" value="Calsequestrin"/>
    <property type="match status" value="1"/>
</dbReference>
<dbReference type="PANTHER" id="PTHR10033:SF0">
    <property type="entry name" value="CALSEQUESTRIN"/>
    <property type="match status" value="1"/>
</dbReference>
<feature type="compositionally biased region" description="Acidic residues" evidence="7">
    <location>
        <begin position="411"/>
        <end position="425"/>
    </location>
</feature>
<keyword evidence="5" id="KW-0514">Muscle protein</keyword>
<dbReference type="AlphaFoldDB" id="A0A7M5XEJ1"/>
<name>A0A7M5XEJ1_9CNID</name>
<evidence type="ECO:0000256" key="2">
    <source>
        <dbReference type="ARBA" id="ARBA00010987"/>
    </source>
</evidence>
<comment type="function">
    <text evidence="6">Calsequestrin is a high-capacity, moderate affinity, calcium-binding protein and thus acts as an internal calcium store in muscle.</text>
</comment>
<dbReference type="CDD" id="cd02981">
    <property type="entry name" value="PDI_b_family"/>
    <property type="match status" value="1"/>
</dbReference>
<dbReference type="PRINTS" id="PR00312">
    <property type="entry name" value="CALSEQUESTRN"/>
</dbReference>
<dbReference type="GeneID" id="136808336"/>
<evidence type="ECO:0000256" key="1">
    <source>
        <dbReference type="ARBA" id="ARBA00004564"/>
    </source>
</evidence>
<feature type="region of interest" description="Disordered" evidence="7">
    <location>
        <begin position="403"/>
        <end position="425"/>
    </location>
</feature>
<evidence type="ECO:0000256" key="6">
    <source>
        <dbReference type="RuleBase" id="RU000648"/>
    </source>
</evidence>
<dbReference type="EnsemblMetazoa" id="CLYHEMT022265.1">
    <property type="protein sequence ID" value="CLYHEMP022265.1"/>
    <property type="gene ID" value="CLYHEMG022265"/>
</dbReference>
<sequence length="425" mass="49996">MVKMNLTTIFICLFWLLMVTWAQVDEEEVRASHQKYAEMMKHDGKKRVKVITQKNVKSLMKKNEILVVFFWVDNDKKLEKLNEQDMYFLETVAQSFELRKVVISTCEIMANQEFASIAELRFSGMIKIFHKGKVQTYGGQRSPDVLIPFIFKMLTPSVIQIKKKAEKKNFDDIDLVKVIAYVDKNSKEYKGFEEASYKYHPLIPFYYVTDAKIAKVFHLKKKNSFQIIKPFEKSISFPAKGKLTYESIVKFMNTNKQERLVKLRLENIHEIWAIDLKGYLVTIFANVKTQGGSNFFGKCKKLSKQFEKNSNLTFVWIEAEPFPQMIDYWRKSFRIDPLKSNLGVVDIHTQKSTWFELAEGASDQEEFKSMTKWLSSVYDGQIEFVAMRPAEEVKKEMMEEAEVKKRKLQEYSEEENEEDVEKDEL</sequence>
<keyword evidence="3 6" id="KW-0106">Calcium</keyword>
<keyword evidence="10" id="KW-1185">Reference proteome</keyword>
<dbReference type="GO" id="GO:0051279">
    <property type="term" value="P:regulation of release of sequestered calcium ion into cytosol"/>
    <property type="evidence" value="ECO:0007669"/>
    <property type="project" value="TreeGrafter"/>
</dbReference>
<evidence type="ECO:0000256" key="7">
    <source>
        <dbReference type="SAM" id="MobiDB-lite"/>
    </source>
</evidence>
<dbReference type="Proteomes" id="UP000594262">
    <property type="component" value="Unplaced"/>
</dbReference>
<protein>
    <recommendedName>
        <fullName evidence="6">Calsequestrin</fullName>
    </recommendedName>
</protein>
<comment type="subcellular location">
    <subcellularLocation>
        <location evidence="1">Sarcoplasmic reticulum lumen</location>
    </subcellularLocation>
</comment>
<keyword evidence="8" id="KW-0732">Signal</keyword>